<comment type="caution">
    <text evidence="3">The sequence shown here is derived from an EMBL/GenBank/DDBJ whole genome shotgun (WGS) entry which is preliminary data.</text>
</comment>
<feature type="compositionally biased region" description="Polar residues" evidence="2">
    <location>
        <begin position="1"/>
        <end position="12"/>
    </location>
</feature>
<name>A0A6A4V763_AMPAM</name>
<evidence type="ECO:0008006" key="5">
    <source>
        <dbReference type="Google" id="ProtNLM"/>
    </source>
</evidence>
<keyword evidence="1" id="KW-0175">Coiled coil</keyword>
<feature type="compositionally biased region" description="Low complexity" evidence="2">
    <location>
        <begin position="86"/>
        <end position="111"/>
    </location>
</feature>
<gene>
    <name evidence="3" type="ORF">FJT64_014490</name>
</gene>
<dbReference type="EMBL" id="VIIS01002216">
    <property type="protein sequence ID" value="KAF0287010.1"/>
    <property type="molecule type" value="Genomic_DNA"/>
</dbReference>
<evidence type="ECO:0000313" key="4">
    <source>
        <dbReference type="Proteomes" id="UP000440578"/>
    </source>
</evidence>
<feature type="region of interest" description="Disordered" evidence="2">
    <location>
        <begin position="71"/>
        <end position="161"/>
    </location>
</feature>
<feature type="coiled-coil region" evidence="1">
    <location>
        <begin position="220"/>
        <end position="270"/>
    </location>
</feature>
<dbReference type="OrthoDB" id="6401020at2759"/>
<dbReference type="Proteomes" id="UP000440578">
    <property type="component" value="Unassembled WGS sequence"/>
</dbReference>
<dbReference type="AlphaFoldDB" id="A0A6A4V763"/>
<reference evidence="3 4" key="1">
    <citation type="submission" date="2019-07" db="EMBL/GenBank/DDBJ databases">
        <title>Draft genome assembly of a fouling barnacle, Amphibalanus amphitrite (Darwin, 1854): The first reference genome for Thecostraca.</title>
        <authorList>
            <person name="Kim W."/>
        </authorList>
    </citation>
    <scope>NUCLEOTIDE SEQUENCE [LARGE SCALE GENOMIC DNA]</scope>
    <source>
        <strain evidence="3">SNU_AA5</strain>
        <tissue evidence="3">Soma without cirri and trophi</tissue>
    </source>
</reference>
<keyword evidence="4" id="KW-1185">Reference proteome</keyword>
<proteinExistence type="predicted"/>
<evidence type="ECO:0000256" key="1">
    <source>
        <dbReference type="SAM" id="Coils"/>
    </source>
</evidence>
<organism evidence="3 4">
    <name type="scientific">Amphibalanus amphitrite</name>
    <name type="common">Striped barnacle</name>
    <name type="synonym">Balanus amphitrite</name>
    <dbReference type="NCBI Taxonomy" id="1232801"/>
    <lineage>
        <taxon>Eukaryota</taxon>
        <taxon>Metazoa</taxon>
        <taxon>Ecdysozoa</taxon>
        <taxon>Arthropoda</taxon>
        <taxon>Crustacea</taxon>
        <taxon>Multicrustacea</taxon>
        <taxon>Cirripedia</taxon>
        <taxon>Thoracica</taxon>
        <taxon>Thoracicalcarea</taxon>
        <taxon>Balanomorpha</taxon>
        <taxon>Balanoidea</taxon>
        <taxon>Balanidae</taxon>
        <taxon>Amphibalaninae</taxon>
        <taxon>Amphibalanus</taxon>
    </lineage>
</organism>
<sequence length="388" mass="41597">MDNMMPTATESVSEAGAGNSPAKTRSPKKGMKPLAASNDGDTKIIVTESLPEIKGKTAGKRKGRVIASRYKESAKSRAVATPTKMSDSSSISINQSKLFSTATSSTPVSAAGKTLDTSVRPKAPPKMAPLDTTVRHLSSAVPAVPGKDKPPVQKKKVDKSATVRTKPLRVDPPAKTQKGAEKECVSEHQLLYNQYLQWTYLGRMAEASMRREQPQLAHQAQQLAGLVDTARNHCADLERKRQAVTLYCEMAQLERQLDTILADINESADTVRADLSRLTTTLDATRNRLQLSGCNLPGDCVGELEAAAERCREALTALDTAVSPHANLLQHTAEAVESLQRALRESGRTMASSSELLDELGSLSLQEASLSLCAGVAAPHQTTITSSE</sequence>
<protein>
    <recommendedName>
        <fullName evidence="5">HAUS augmin-like complex subunit 8</fullName>
    </recommendedName>
</protein>
<feature type="region of interest" description="Disordered" evidence="2">
    <location>
        <begin position="1"/>
        <end position="40"/>
    </location>
</feature>
<evidence type="ECO:0000256" key="2">
    <source>
        <dbReference type="SAM" id="MobiDB-lite"/>
    </source>
</evidence>
<accession>A0A6A4V763</accession>
<evidence type="ECO:0000313" key="3">
    <source>
        <dbReference type="EMBL" id="KAF0287010.1"/>
    </source>
</evidence>